<dbReference type="GO" id="GO:0008270">
    <property type="term" value="F:zinc ion binding"/>
    <property type="evidence" value="ECO:0007669"/>
    <property type="project" value="UniProtKB-KW"/>
</dbReference>
<evidence type="ECO:0000259" key="3">
    <source>
        <dbReference type="PROSITE" id="PS50157"/>
    </source>
</evidence>
<name>A0A177A220_9PEZI</name>
<keyword evidence="1" id="KW-0863">Zinc-finger</keyword>
<gene>
    <name evidence="4" type="ORF">VC83_07590</name>
</gene>
<dbReference type="GeneID" id="36290635"/>
<keyword evidence="1" id="KW-0862">Zinc</keyword>
<dbReference type="Proteomes" id="UP000077154">
    <property type="component" value="Unassembled WGS sequence"/>
</dbReference>
<dbReference type="OrthoDB" id="3437973at2759"/>
<feature type="domain" description="C2H2-type" evidence="3">
    <location>
        <begin position="84"/>
        <end position="112"/>
    </location>
</feature>
<organism evidence="4">
    <name type="scientific">Pseudogymnoascus destructans</name>
    <dbReference type="NCBI Taxonomy" id="655981"/>
    <lineage>
        <taxon>Eukaryota</taxon>
        <taxon>Fungi</taxon>
        <taxon>Dikarya</taxon>
        <taxon>Ascomycota</taxon>
        <taxon>Pezizomycotina</taxon>
        <taxon>Leotiomycetes</taxon>
        <taxon>Thelebolales</taxon>
        <taxon>Thelebolaceae</taxon>
        <taxon>Pseudogymnoascus</taxon>
    </lineage>
</organism>
<dbReference type="PROSITE" id="PS00028">
    <property type="entry name" value="ZINC_FINGER_C2H2_1"/>
    <property type="match status" value="1"/>
</dbReference>
<accession>A0A177A220</accession>
<keyword evidence="1" id="KW-0479">Metal-binding</keyword>
<dbReference type="InterPro" id="IPR013087">
    <property type="entry name" value="Znf_C2H2_type"/>
</dbReference>
<dbReference type="EMBL" id="KV441408">
    <property type="protein sequence ID" value="OAF55532.1"/>
    <property type="molecule type" value="Genomic_DNA"/>
</dbReference>
<dbReference type="AlphaFoldDB" id="A0A177A220"/>
<dbReference type="VEuPathDB" id="FungiDB:GMDG_04482"/>
<evidence type="ECO:0000256" key="1">
    <source>
        <dbReference type="PROSITE-ProRule" id="PRU00042"/>
    </source>
</evidence>
<dbReference type="PROSITE" id="PS50157">
    <property type="entry name" value="ZINC_FINGER_C2H2_2"/>
    <property type="match status" value="1"/>
</dbReference>
<proteinExistence type="predicted"/>
<feature type="region of interest" description="Disordered" evidence="2">
    <location>
        <begin position="104"/>
        <end position="155"/>
    </location>
</feature>
<dbReference type="eggNOG" id="ENOG502SMU9">
    <property type="taxonomic scope" value="Eukaryota"/>
</dbReference>
<feature type="region of interest" description="Disordered" evidence="2">
    <location>
        <begin position="269"/>
        <end position="356"/>
    </location>
</feature>
<evidence type="ECO:0000256" key="2">
    <source>
        <dbReference type="SAM" id="MobiDB-lite"/>
    </source>
</evidence>
<feature type="compositionally biased region" description="Pro residues" evidence="2">
    <location>
        <begin position="274"/>
        <end position="299"/>
    </location>
</feature>
<protein>
    <recommendedName>
        <fullName evidence="3">C2H2-type domain-containing protein</fullName>
    </recommendedName>
</protein>
<dbReference type="RefSeq" id="XP_024320832.1">
    <property type="nucleotide sequence ID" value="XM_024471157.1"/>
</dbReference>
<sequence length="833" mass="92038">MTVAEIHEWLALKYPEYQYRKYNIRKVLNSRNSRFVIANRDRIAGLPARWIIRSGTETQLRKRFSGPPRSRIIRQIYGGPSQEIHCILCRRSFDCHESFVAHQREAHSDGASSSPATNKGKRPFDYAPAVTSDPGAGTHSGRRRDEERELDYDPNAQEMRHILAEKQGVDEKYDFIHGMVTLKTSPGAAAGSTGITDHTRSMFRAILAENGIADADEATLEQEMVMFFKFTRSHRIRLGRPGDFANCPVIIDADDDMSDVITKTIVPSIAQSPLPSPPPSSPSPPPASPPPPPRPPTPAPSRHSLRGTSGVVENFSGMDGRHKKKRKRGAQGGGMDGRHKKKPKLGAQSGGSSSKLPSITASIKNLAPAVSTAGVGESALPQAQSALIPPTETTESLVRAGPSCQTTQSLEGGMSEILRPEDAVDIMTSVLLTTAKVRIQAGKFGFKSVNLTTTTNTVKIREYTKLMELPFKDATDMIAKSGAGSVGIGLQKTWEEACYWEIIEKYAATLGPMSISTGPHDGLTSQEKVAAFEFIQLTGNGTEQTSEETQRRWRVWWKDLSDMKNAGVVCILLYRNPRFNKFCKDFPRRKQSYRELINIIVSWEAVYSNHIKQIELRAIAHAQGNYSGWLDRLQVTEQLTISESNWDNGSNVWHCYDEEEAWKLTRNCAATSAESTPKLLTKDAYIESGTNRSFFISIQPGISKLVSVFPVVPIDPGDVLGIFSGKIRFSERCNVAQSITGPAPHLWLDYSQMTGTLNQMLVAQPGGAANVYLTWEGVNEAVEGGPCEIWRVLVVAIRKIIPFEPLVRVASSEEQFALHQSPEYARRGVLEAF</sequence>
<reference evidence="4" key="1">
    <citation type="submission" date="2016-03" db="EMBL/GenBank/DDBJ databases">
        <title>Updated assembly of Pseudogymnoascus destructans, the fungus causing white-nose syndrome of bats.</title>
        <authorList>
            <person name="Palmer J.M."/>
            <person name="Drees K.P."/>
            <person name="Foster J.T."/>
            <person name="Lindner D.L."/>
        </authorList>
    </citation>
    <scope>NUCLEOTIDE SEQUENCE [LARGE SCALE GENOMIC DNA]</scope>
    <source>
        <strain evidence="4">20631-21</strain>
    </source>
</reference>
<evidence type="ECO:0000313" key="4">
    <source>
        <dbReference type="EMBL" id="OAF55532.1"/>
    </source>
</evidence>